<proteinExistence type="predicted"/>
<dbReference type="InterPro" id="IPR036921">
    <property type="entry name" value="PurM-like_N_sf"/>
</dbReference>
<dbReference type="Proteomes" id="UP000277811">
    <property type="component" value="Unassembled WGS sequence"/>
</dbReference>
<organism evidence="2 3">
    <name type="scientific">Lucifera butyrica</name>
    <dbReference type="NCBI Taxonomy" id="1351585"/>
    <lineage>
        <taxon>Bacteria</taxon>
        <taxon>Bacillati</taxon>
        <taxon>Bacillota</taxon>
        <taxon>Negativicutes</taxon>
        <taxon>Veillonellales</taxon>
        <taxon>Veillonellaceae</taxon>
        <taxon>Lucifera</taxon>
    </lineage>
</organism>
<evidence type="ECO:0000313" key="2">
    <source>
        <dbReference type="EMBL" id="VBB07649.1"/>
    </source>
</evidence>
<protein>
    <recommendedName>
        <fullName evidence="1">PurM-like N-terminal domain-containing protein</fullName>
    </recommendedName>
</protein>
<keyword evidence="3" id="KW-1185">Reference proteome</keyword>
<feature type="domain" description="PurM-like N-terminal" evidence="1">
    <location>
        <begin position="11"/>
        <end position="122"/>
    </location>
</feature>
<dbReference type="AlphaFoldDB" id="A0A498R8Y9"/>
<sequence length="246" mass="26647">MRIKKIRDLTFIDLDRKRTIVIACDSCGSIGLKEHDVLKVPPFITGQYTARVAILEVLCAGAKVIGLTNTICNEMEPTGREIIRGIKAELKDAGIDSVALTGSTEENFPSFSTGLGITAIGIADKAKLKVNSVKDAALVLALGRPMLGQEIVDSPKTSMVDYPLIQELLKQEEIYELVPVGSKGILYEVYQLAWNNSLKLILNDAVDVDIHRSAGPSTVVLAAVKPDAWPMINFAGNMEVIGRLSK</sequence>
<accession>A0A498R8Y9</accession>
<dbReference type="EMBL" id="UPPP01000078">
    <property type="protein sequence ID" value="VBB07649.1"/>
    <property type="molecule type" value="Genomic_DNA"/>
</dbReference>
<dbReference type="SUPFAM" id="SSF55326">
    <property type="entry name" value="PurM N-terminal domain-like"/>
    <property type="match status" value="1"/>
</dbReference>
<dbReference type="Gene3D" id="3.30.1330.10">
    <property type="entry name" value="PurM-like, N-terminal domain"/>
    <property type="match status" value="1"/>
</dbReference>
<dbReference type="Pfam" id="PF00586">
    <property type="entry name" value="AIRS"/>
    <property type="match status" value="1"/>
</dbReference>
<gene>
    <name evidence="2" type="ORF">LUCI_2914</name>
</gene>
<name>A0A498R8Y9_9FIRM</name>
<evidence type="ECO:0000313" key="3">
    <source>
        <dbReference type="Proteomes" id="UP000277811"/>
    </source>
</evidence>
<dbReference type="RefSeq" id="WP_122628584.1">
    <property type="nucleotide sequence ID" value="NZ_UPPP01000078.1"/>
</dbReference>
<evidence type="ECO:0000259" key="1">
    <source>
        <dbReference type="Pfam" id="PF00586"/>
    </source>
</evidence>
<reference evidence="2 3" key="1">
    <citation type="submission" date="2018-06" db="EMBL/GenBank/DDBJ databases">
        <authorList>
            <person name="Strepis N."/>
        </authorList>
    </citation>
    <scope>NUCLEOTIDE SEQUENCE [LARGE SCALE GENOMIC DNA]</scope>
    <source>
        <strain evidence="2">LUCI</strain>
    </source>
</reference>
<dbReference type="OrthoDB" id="9805740at2"/>
<dbReference type="InterPro" id="IPR016188">
    <property type="entry name" value="PurM-like_N"/>
</dbReference>